<reference evidence="2" key="1">
    <citation type="submission" date="2023-10" db="EMBL/GenBank/DDBJ databases">
        <title>Genome assembly of Pristionchus species.</title>
        <authorList>
            <person name="Yoshida K."/>
            <person name="Sommer R.J."/>
        </authorList>
    </citation>
    <scope>NUCLEOTIDE SEQUENCE</scope>
    <source>
        <strain evidence="2">RS5133</strain>
    </source>
</reference>
<dbReference type="Proteomes" id="UP001432322">
    <property type="component" value="Unassembled WGS sequence"/>
</dbReference>
<accession>A0AAV5VSU2</accession>
<feature type="non-terminal residue" evidence="2">
    <location>
        <position position="1"/>
    </location>
</feature>
<sequence>PVAKRRLNKEEAIRLMNGTGVLCHVGAAICNQHFHDIDKNKFHDIKFEEKFYNESMRSSDEGTDYAPSSRESSVASNNCAINIDKSDEIAKQVQNLAHTFGLNRLSSEKNWKNLKPGVQDKKVCK</sequence>
<feature type="region of interest" description="Disordered" evidence="1">
    <location>
        <begin position="55"/>
        <end position="76"/>
    </location>
</feature>
<dbReference type="EMBL" id="BTSY01000004">
    <property type="protein sequence ID" value="GMT22762.1"/>
    <property type="molecule type" value="Genomic_DNA"/>
</dbReference>
<evidence type="ECO:0000313" key="3">
    <source>
        <dbReference type="Proteomes" id="UP001432322"/>
    </source>
</evidence>
<evidence type="ECO:0000313" key="2">
    <source>
        <dbReference type="EMBL" id="GMT22762.1"/>
    </source>
</evidence>
<protein>
    <submittedName>
        <fullName evidence="2">Uncharacterized protein</fullName>
    </submittedName>
</protein>
<comment type="caution">
    <text evidence="2">The sequence shown here is derived from an EMBL/GenBank/DDBJ whole genome shotgun (WGS) entry which is preliminary data.</text>
</comment>
<gene>
    <name evidence="2" type="ORF">PFISCL1PPCAC_14059</name>
</gene>
<keyword evidence="3" id="KW-1185">Reference proteome</keyword>
<evidence type="ECO:0000256" key="1">
    <source>
        <dbReference type="SAM" id="MobiDB-lite"/>
    </source>
</evidence>
<organism evidence="2 3">
    <name type="scientific">Pristionchus fissidentatus</name>
    <dbReference type="NCBI Taxonomy" id="1538716"/>
    <lineage>
        <taxon>Eukaryota</taxon>
        <taxon>Metazoa</taxon>
        <taxon>Ecdysozoa</taxon>
        <taxon>Nematoda</taxon>
        <taxon>Chromadorea</taxon>
        <taxon>Rhabditida</taxon>
        <taxon>Rhabditina</taxon>
        <taxon>Diplogasteromorpha</taxon>
        <taxon>Diplogasteroidea</taxon>
        <taxon>Neodiplogasteridae</taxon>
        <taxon>Pristionchus</taxon>
    </lineage>
</organism>
<dbReference type="AlphaFoldDB" id="A0AAV5VSU2"/>
<name>A0AAV5VSU2_9BILA</name>
<proteinExistence type="predicted"/>